<protein>
    <submittedName>
        <fullName evidence="1">Uncharacterized protein</fullName>
    </submittedName>
</protein>
<keyword evidence="2" id="KW-1185">Reference proteome</keyword>
<dbReference type="AlphaFoldDB" id="A0A1G8N372"/>
<dbReference type="OrthoDB" id="2943863at2"/>
<accession>A0A1G8N372</accession>
<proteinExistence type="predicted"/>
<gene>
    <name evidence="1" type="ORF">SAMN05216352_11185</name>
</gene>
<sequence length="180" mass="21616">MNNDMHMYNLCQQHLGQFVMVQTKNNEYFNGYVEDVDENNVYLMIPDYDNNHAYQNMNGNNMEEVMPQYMNGNDMHHMMPQHMNGNDMHHMMPQHMNGNDMHHMMPQHMNNNHMENVMPYTSPSKQKKCGCNNRDDRQFYGFGGYPGFYYPYYYPYYYPRFRRLILPLAALVALSALPYY</sequence>
<evidence type="ECO:0000313" key="1">
    <source>
        <dbReference type="EMBL" id="SDI74565.1"/>
    </source>
</evidence>
<organism evidence="1 2">
    <name type="scientific">Alteribacillus bidgolensis</name>
    <dbReference type="NCBI Taxonomy" id="930129"/>
    <lineage>
        <taxon>Bacteria</taxon>
        <taxon>Bacillati</taxon>
        <taxon>Bacillota</taxon>
        <taxon>Bacilli</taxon>
        <taxon>Bacillales</taxon>
        <taxon>Bacillaceae</taxon>
        <taxon>Alteribacillus</taxon>
    </lineage>
</organism>
<dbReference type="EMBL" id="FNDU01000011">
    <property type="protein sequence ID" value="SDI74565.1"/>
    <property type="molecule type" value="Genomic_DNA"/>
</dbReference>
<dbReference type="STRING" id="930129.SAMN05216352_11185"/>
<dbReference type="Proteomes" id="UP000199017">
    <property type="component" value="Unassembled WGS sequence"/>
</dbReference>
<reference evidence="1 2" key="1">
    <citation type="submission" date="2016-10" db="EMBL/GenBank/DDBJ databases">
        <authorList>
            <person name="de Groot N.N."/>
        </authorList>
    </citation>
    <scope>NUCLEOTIDE SEQUENCE [LARGE SCALE GENOMIC DNA]</scope>
    <source>
        <strain evidence="2">P4B,CCM 7963,CECT 7998,DSM 25260,IBRC-M 10614,KCTC 13821</strain>
    </source>
</reference>
<evidence type="ECO:0000313" key="2">
    <source>
        <dbReference type="Proteomes" id="UP000199017"/>
    </source>
</evidence>
<name>A0A1G8N372_9BACI</name>
<dbReference type="RefSeq" id="WP_091586914.1">
    <property type="nucleotide sequence ID" value="NZ_FNDU01000011.1"/>
</dbReference>